<evidence type="ECO:0008006" key="6">
    <source>
        <dbReference type="Google" id="ProtNLM"/>
    </source>
</evidence>
<protein>
    <recommendedName>
        <fullName evidence="6">Protein sleepless</fullName>
    </recommendedName>
</protein>
<organism evidence="4 5">
    <name type="scientific">Hypsibius exemplaris</name>
    <name type="common">Freshwater tardigrade</name>
    <dbReference type="NCBI Taxonomy" id="2072580"/>
    <lineage>
        <taxon>Eukaryota</taxon>
        <taxon>Metazoa</taxon>
        <taxon>Ecdysozoa</taxon>
        <taxon>Tardigrada</taxon>
        <taxon>Eutardigrada</taxon>
        <taxon>Parachela</taxon>
        <taxon>Hypsibioidea</taxon>
        <taxon>Hypsibiidae</taxon>
        <taxon>Hypsibius</taxon>
    </lineage>
</organism>
<accession>A0A1W0XER3</accession>
<dbReference type="GO" id="GO:0030431">
    <property type="term" value="P:sleep"/>
    <property type="evidence" value="ECO:0007669"/>
    <property type="project" value="InterPro"/>
</dbReference>
<reference evidence="5" key="1">
    <citation type="submission" date="2017-01" db="EMBL/GenBank/DDBJ databases">
        <title>Comparative genomics of anhydrobiosis in the tardigrade Hypsibius dujardini.</title>
        <authorList>
            <person name="Yoshida Y."/>
            <person name="Koutsovoulos G."/>
            <person name="Laetsch D."/>
            <person name="Stevens L."/>
            <person name="Kumar S."/>
            <person name="Horikawa D."/>
            <person name="Ishino K."/>
            <person name="Komine S."/>
            <person name="Tomita M."/>
            <person name="Blaxter M."/>
            <person name="Arakawa K."/>
        </authorList>
    </citation>
    <scope>NUCLEOTIDE SEQUENCE [LARGE SCALE GENOMIC DNA]</scope>
    <source>
        <strain evidence="5">Z151</strain>
    </source>
</reference>
<proteinExistence type="predicted"/>
<feature type="transmembrane region" description="Helical" evidence="3">
    <location>
        <begin position="176"/>
        <end position="198"/>
    </location>
</feature>
<sequence length="208" mass="22610">MYWDWALPRLQRTISATSVILFSFFFKYSLQIDCYVCSSFSANDPLCEDPFDPIFHDPPANPAALPGPHGGKNILANGSYIYLQRGCYGARKARVTAFPATACLKLAGHFSDTGESMVVRACALDGGSLTSDTEIVRQNHCGGFFLNERYVRGCLEACFTDGCNGSSRLGGAAANLFLLTLCLILTMVVAYISGDYLIRQAPLHGLII</sequence>
<gene>
    <name evidence="4" type="ORF">BV898_00107</name>
</gene>
<dbReference type="GO" id="GO:0032222">
    <property type="term" value="P:regulation of synaptic transmission, cholinergic"/>
    <property type="evidence" value="ECO:0007669"/>
    <property type="project" value="InterPro"/>
</dbReference>
<dbReference type="Proteomes" id="UP000192578">
    <property type="component" value="Unassembled WGS sequence"/>
</dbReference>
<evidence type="ECO:0000313" key="4">
    <source>
        <dbReference type="EMBL" id="OQV25969.1"/>
    </source>
</evidence>
<dbReference type="PANTHER" id="PTHR38332:SF1">
    <property type="entry name" value="RE49668P"/>
    <property type="match status" value="1"/>
</dbReference>
<keyword evidence="2" id="KW-0325">Glycoprotein</keyword>
<dbReference type="InterPro" id="IPR031424">
    <property type="entry name" value="QVR-like"/>
</dbReference>
<comment type="caution">
    <text evidence="4">The sequence shown here is derived from an EMBL/GenBank/DDBJ whole genome shotgun (WGS) entry which is preliminary data.</text>
</comment>
<evidence type="ECO:0000256" key="2">
    <source>
        <dbReference type="ARBA" id="ARBA00023180"/>
    </source>
</evidence>
<name>A0A1W0XER3_HYPEX</name>
<evidence type="ECO:0000256" key="1">
    <source>
        <dbReference type="ARBA" id="ARBA00022729"/>
    </source>
</evidence>
<dbReference type="AlphaFoldDB" id="A0A1W0XER3"/>
<dbReference type="OrthoDB" id="428346at2759"/>
<evidence type="ECO:0000256" key="3">
    <source>
        <dbReference type="SAM" id="Phobius"/>
    </source>
</evidence>
<evidence type="ECO:0000313" key="5">
    <source>
        <dbReference type="Proteomes" id="UP000192578"/>
    </source>
</evidence>
<keyword evidence="3" id="KW-0812">Transmembrane</keyword>
<keyword evidence="3" id="KW-0472">Membrane</keyword>
<keyword evidence="3" id="KW-1133">Transmembrane helix</keyword>
<dbReference type="PANTHER" id="PTHR38332">
    <property type="entry name" value="PROTEIN CBG11604"/>
    <property type="match status" value="1"/>
</dbReference>
<dbReference type="EMBL" id="MTYJ01000001">
    <property type="protein sequence ID" value="OQV25969.1"/>
    <property type="molecule type" value="Genomic_DNA"/>
</dbReference>
<keyword evidence="5" id="KW-1185">Reference proteome</keyword>
<keyword evidence="1" id="KW-0732">Signal</keyword>
<dbReference type="Pfam" id="PF17064">
    <property type="entry name" value="QVR"/>
    <property type="match status" value="1"/>
</dbReference>